<dbReference type="KEGG" id="cmv:CMUST_14575"/>
<dbReference type="AlphaFoldDB" id="A0A0G3H5V2"/>
<protein>
    <recommendedName>
        <fullName evidence="3">Integrase core domain</fullName>
    </recommendedName>
</protein>
<reference evidence="1 2" key="1">
    <citation type="journal article" date="2015" name="Genome Announc.">
        <title>Complete Genome Sequence of the Type Strain Corynebacterium mustelae DSM 45274, Isolated from Various Tissues of a Male Ferret with Lethal Sepsis.</title>
        <authorList>
            <person name="Ruckert C."/>
            <person name="Eimer J."/>
            <person name="Winkler A."/>
            <person name="Tauch A."/>
        </authorList>
    </citation>
    <scope>NUCLEOTIDE SEQUENCE [LARGE SCALE GENOMIC DNA]</scope>
    <source>
        <strain evidence="1 2">DSM 45274</strain>
    </source>
</reference>
<reference evidence="2" key="2">
    <citation type="submission" date="2015-05" db="EMBL/GenBank/DDBJ databases">
        <title>Complete genome sequence of Corynebacterium mustelae DSM 45274, isolated from various tissues of a male ferret with lethal sepsis.</title>
        <authorList>
            <person name="Ruckert C."/>
            <person name="Albersmeier A."/>
            <person name="Winkler A."/>
            <person name="Tauch A."/>
        </authorList>
    </citation>
    <scope>NUCLEOTIDE SEQUENCE [LARGE SCALE GENOMIC DNA]</scope>
    <source>
        <strain evidence="2">DSM 45274</strain>
    </source>
</reference>
<dbReference type="Proteomes" id="UP000035199">
    <property type="component" value="Chromosome"/>
</dbReference>
<evidence type="ECO:0008006" key="3">
    <source>
        <dbReference type="Google" id="ProtNLM"/>
    </source>
</evidence>
<keyword evidence="2" id="KW-1185">Reference proteome</keyword>
<evidence type="ECO:0000313" key="2">
    <source>
        <dbReference type="Proteomes" id="UP000035199"/>
    </source>
</evidence>
<name>A0A0G3H5V2_9CORY</name>
<dbReference type="PATRIC" id="fig|571915.4.peg.3132"/>
<gene>
    <name evidence="1" type="ORF">CMUST_14575</name>
</gene>
<accession>A0A0G3H5V2</accession>
<proteinExistence type="predicted"/>
<sequence length="77" mass="9224">MTMPSRKMSTAPYKNELINPHRWVDAVEVEIATFQWGTWWNETRLEENLGYRTPVEVETEYWNTNHQQEIIENKANA</sequence>
<evidence type="ECO:0000313" key="1">
    <source>
        <dbReference type="EMBL" id="AKK07208.1"/>
    </source>
</evidence>
<organism evidence="1 2">
    <name type="scientific">Corynebacterium mustelae</name>
    <dbReference type="NCBI Taxonomy" id="571915"/>
    <lineage>
        <taxon>Bacteria</taxon>
        <taxon>Bacillati</taxon>
        <taxon>Actinomycetota</taxon>
        <taxon>Actinomycetes</taxon>
        <taxon>Mycobacteriales</taxon>
        <taxon>Corynebacteriaceae</taxon>
        <taxon>Corynebacterium</taxon>
    </lineage>
</organism>
<dbReference type="EMBL" id="CP011542">
    <property type="protein sequence ID" value="AKK07208.1"/>
    <property type="molecule type" value="Genomic_DNA"/>
</dbReference>
<dbReference type="OrthoDB" id="4281720at2"/>